<dbReference type="Proteomes" id="UP001171902">
    <property type="component" value="Unassembled WGS sequence"/>
</dbReference>
<dbReference type="SUPFAM" id="SSF51445">
    <property type="entry name" value="(Trans)glycosidases"/>
    <property type="match status" value="1"/>
</dbReference>
<gene>
    <name evidence="1" type="ORF">QWI33_20915</name>
</gene>
<dbReference type="PRINTS" id="PR00743">
    <property type="entry name" value="GLHYDRLASE36"/>
</dbReference>
<name>A0ABT7YV96_9ACTN</name>
<dbReference type="CDD" id="cd14791">
    <property type="entry name" value="GH36"/>
    <property type="match status" value="1"/>
</dbReference>
<keyword evidence="2" id="KW-1185">Reference proteome</keyword>
<dbReference type="EMBL" id="JAUEMJ010000007">
    <property type="protein sequence ID" value="MDN3242193.1"/>
    <property type="molecule type" value="Genomic_DNA"/>
</dbReference>
<accession>A0ABT7YV96</accession>
<organism evidence="1 2">
    <name type="scientific">Glycomyces tritici</name>
    <dbReference type="NCBI Taxonomy" id="2665176"/>
    <lineage>
        <taxon>Bacteria</taxon>
        <taxon>Bacillati</taxon>
        <taxon>Actinomycetota</taxon>
        <taxon>Actinomycetes</taxon>
        <taxon>Glycomycetales</taxon>
        <taxon>Glycomycetaceae</taxon>
        <taxon>Glycomyces</taxon>
    </lineage>
</organism>
<dbReference type="Pfam" id="PF02065">
    <property type="entry name" value="Melibiase"/>
    <property type="match status" value="1"/>
</dbReference>
<dbReference type="Gene3D" id="3.20.20.70">
    <property type="entry name" value="Aldolase class I"/>
    <property type="match status" value="1"/>
</dbReference>
<evidence type="ECO:0000313" key="2">
    <source>
        <dbReference type="Proteomes" id="UP001171902"/>
    </source>
</evidence>
<dbReference type="InterPro" id="IPR013785">
    <property type="entry name" value="Aldolase_TIM"/>
</dbReference>
<dbReference type="InterPro" id="IPR002252">
    <property type="entry name" value="Glyco_hydro_36"/>
</dbReference>
<protein>
    <submittedName>
        <fullName evidence="1">Alpha-galactosidase</fullName>
    </submittedName>
</protein>
<sequence length="689" mass="74646">MTSQAPLHPDEDPAFEWAPAGLHLKFDHRDDRPVRLVRLATAPEAPSATAPSAIVDVVTAGGAHYADNDQGLLYSSAGQRLRYEGHESDETELRIRQRTPEFGIEVLSVFRVAGPGLQIRHTVRNAADRSVVLLSVSSALVAVPADGAHDLLWAESEWRAEGRWRQRPLSELLPDTDPAMHGGQHPRGRFSLTSHGSWSTGSFLPTGVLAAETVPSLAWQVETSAGWHWEVAQTGSTASVGVYGATDRHHQFAARLAPGEAFTSVPAGLCVADGGRDAAFAALTGYRRAIREVRPVDARLPLVYNDYMNTLMGEPSTEKLLPLIESAAEAGAEYFCIDAGWYAVPGSAWWVSTGEWLEAPDRFTGGLSSAIDAIRAGGMRPGLWLEPEAVGTESPIAKRLPEEAFFRRLGERVTVAGNLQLDLRHPAARAHLDETVDRLVEEFGLEFFKLDYNRNIGAGTEVDADAPGAGLLGHTRAYRDWLLGVQARHPGVLFENCGSGALRMDYHMLSVAHLQSTSDQEDFRKYAPIAAAAPASVLPEQAGNWAYPAASMTLEETAFAMTAGVMGRLYLSGFLHELSAEQSALVREAVALHKDWRHRIAGSHPVWPLGLPGWGDEVIALELDTGSESLLALWSRGEAAEVALPGLRGRDLKQAYPVALPEWTIRADGETPVVEVPSGPAARIFTVQR</sequence>
<comment type="caution">
    <text evidence="1">The sequence shown here is derived from an EMBL/GenBank/DDBJ whole genome shotgun (WGS) entry which is preliminary data.</text>
</comment>
<proteinExistence type="predicted"/>
<dbReference type="Gene3D" id="2.70.98.60">
    <property type="entry name" value="alpha-galactosidase from lactobacil brevis"/>
    <property type="match status" value="1"/>
</dbReference>
<evidence type="ECO:0000313" key="1">
    <source>
        <dbReference type="EMBL" id="MDN3242193.1"/>
    </source>
</evidence>
<dbReference type="InterPro" id="IPR038417">
    <property type="entry name" value="Alpga-gal_N_sf"/>
</dbReference>
<dbReference type="RefSeq" id="WP_289959010.1">
    <property type="nucleotide sequence ID" value="NZ_JAUEMJ010000007.1"/>
</dbReference>
<dbReference type="InterPro" id="IPR017853">
    <property type="entry name" value="GH"/>
</dbReference>
<reference evidence="1" key="1">
    <citation type="submission" date="2023-06" db="EMBL/GenBank/DDBJ databases">
        <title>Gycomyces niveus sp.nov., a novel actinomycete isolated from soil in Shouguang.</title>
        <authorList>
            <person name="Yang X."/>
            <person name="Zhao J."/>
        </authorList>
    </citation>
    <scope>NUCLEOTIDE SEQUENCE</scope>
    <source>
        <strain evidence="1">NEAU C2</strain>
    </source>
</reference>